<keyword evidence="3" id="KW-0813">Transport</keyword>
<keyword evidence="4" id="KW-1003">Cell membrane</keyword>
<feature type="transmembrane region" description="Helical" evidence="8">
    <location>
        <begin position="274"/>
        <end position="294"/>
    </location>
</feature>
<comment type="caution">
    <text evidence="9">The sequence shown here is derived from an EMBL/GenBank/DDBJ whole genome shotgun (WGS) entry which is preliminary data.</text>
</comment>
<keyword evidence="7 8" id="KW-0472">Membrane</keyword>
<evidence type="ECO:0000313" key="9">
    <source>
        <dbReference type="EMBL" id="KKU01253.1"/>
    </source>
</evidence>
<comment type="subcellular location">
    <subcellularLocation>
        <location evidence="1">Cell membrane</location>
        <topology evidence="1">Multi-pass membrane protein</topology>
    </subcellularLocation>
</comment>
<evidence type="ECO:0000256" key="6">
    <source>
        <dbReference type="ARBA" id="ARBA00022989"/>
    </source>
</evidence>
<evidence type="ECO:0000256" key="8">
    <source>
        <dbReference type="SAM" id="Phobius"/>
    </source>
</evidence>
<keyword evidence="5 8" id="KW-0812">Transmembrane</keyword>
<dbReference type="AlphaFoldDB" id="A0A837IIR0"/>
<protein>
    <recommendedName>
        <fullName evidence="11">Permease</fullName>
    </recommendedName>
</protein>
<dbReference type="PANTHER" id="PTHR21716:SF53">
    <property type="entry name" value="PERMEASE PERM-RELATED"/>
    <property type="match status" value="1"/>
</dbReference>
<feature type="transmembrane region" description="Helical" evidence="8">
    <location>
        <begin position="236"/>
        <end position="262"/>
    </location>
</feature>
<evidence type="ECO:0008006" key="11">
    <source>
        <dbReference type="Google" id="ProtNLM"/>
    </source>
</evidence>
<evidence type="ECO:0000256" key="5">
    <source>
        <dbReference type="ARBA" id="ARBA00022692"/>
    </source>
</evidence>
<dbReference type="GO" id="GO:0055085">
    <property type="term" value="P:transmembrane transport"/>
    <property type="evidence" value="ECO:0007669"/>
    <property type="project" value="TreeGrafter"/>
</dbReference>
<evidence type="ECO:0000256" key="2">
    <source>
        <dbReference type="ARBA" id="ARBA00009773"/>
    </source>
</evidence>
<dbReference type="InterPro" id="IPR002549">
    <property type="entry name" value="AI-2E-like"/>
</dbReference>
<dbReference type="GO" id="GO:0005886">
    <property type="term" value="C:plasma membrane"/>
    <property type="evidence" value="ECO:0007669"/>
    <property type="project" value="UniProtKB-SubCell"/>
</dbReference>
<comment type="similarity">
    <text evidence="2">Belongs to the autoinducer-2 exporter (AI-2E) (TC 2.A.86) family.</text>
</comment>
<dbReference type="Pfam" id="PF01594">
    <property type="entry name" value="AI-2E_transport"/>
    <property type="match status" value="1"/>
</dbReference>
<feature type="transmembrane region" description="Helical" evidence="8">
    <location>
        <begin position="193"/>
        <end position="216"/>
    </location>
</feature>
<name>A0A837IIR0_9BACT</name>
<dbReference type="Proteomes" id="UP000034078">
    <property type="component" value="Unassembled WGS sequence"/>
</dbReference>
<evidence type="ECO:0000256" key="3">
    <source>
        <dbReference type="ARBA" id="ARBA00022448"/>
    </source>
</evidence>
<keyword evidence="6 8" id="KW-1133">Transmembrane helix</keyword>
<organism evidence="9 10">
    <name type="scientific">Candidatus Collierbacteria bacterium GW2011_GWB2_45_17</name>
    <dbReference type="NCBI Taxonomy" id="1618388"/>
    <lineage>
        <taxon>Bacteria</taxon>
        <taxon>Candidatus Collieribacteriota</taxon>
    </lineage>
</organism>
<dbReference type="PANTHER" id="PTHR21716">
    <property type="entry name" value="TRANSMEMBRANE PROTEIN"/>
    <property type="match status" value="1"/>
</dbReference>
<reference evidence="9 10" key="1">
    <citation type="journal article" date="2015" name="Nature">
        <title>rRNA introns, odd ribosomes, and small enigmatic genomes across a large radiation of phyla.</title>
        <authorList>
            <person name="Brown C.T."/>
            <person name="Hug L.A."/>
            <person name="Thomas B.C."/>
            <person name="Sharon I."/>
            <person name="Castelle C.J."/>
            <person name="Singh A."/>
            <person name="Wilkins M.J."/>
            <person name="Williams K.H."/>
            <person name="Banfield J.F."/>
        </authorList>
    </citation>
    <scope>NUCLEOTIDE SEQUENCE [LARGE SCALE GENOMIC DNA]</scope>
</reference>
<sequence>MIKRRHITFDISIGSIFWVLLSLAAVYVLVQLSGIIVLLLCAALITLAVCPLVDWLDKFKIKRGLSAIVILLLIFGTVVSIAIYIATPLLEQTQLFIQKLPGIIDSVSPIKFVDGSFNTQFAAVPGKVLNFALDTFTGFITAFTVIVLSYYMIQEMHNLKTYLTFWFGEKGDVYNAIAEKLEFQIGNWVRGQLLLMLIVGVLSYIGYLIIGLPFALPLAFFAGFLELIPNIGPTIATIPAVLVGFSISPNHGIAALIISLIVQQLENNLIVPKIMQQVTGLNPIITIVAIMIGFNLGGPLLAILALPTVLSARVILSHVRLNKETTIPEID</sequence>
<feature type="transmembrane region" description="Helical" evidence="8">
    <location>
        <begin position="65"/>
        <end position="86"/>
    </location>
</feature>
<gene>
    <name evidence="9" type="ORF">UX01_C0001G0097</name>
</gene>
<accession>A0A837IIR0</accession>
<feature type="transmembrane region" description="Helical" evidence="8">
    <location>
        <begin position="35"/>
        <end position="53"/>
    </location>
</feature>
<proteinExistence type="inferred from homology"/>
<feature type="transmembrane region" description="Helical" evidence="8">
    <location>
        <begin position="135"/>
        <end position="153"/>
    </location>
</feature>
<evidence type="ECO:0000313" key="10">
    <source>
        <dbReference type="Proteomes" id="UP000034078"/>
    </source>
</evidence>
<feature type="transmembrane region" description="Helical" evidence="8">
    <location>
        <begin position="7"/>
        <end position="29"/>
    </location>
</feature>
<evidence type="ECO:0000256" key="4">
    <source>
        <dbReference type="ARBA" id="ARBA00022475"/>
    </source>
</evidence>
<dbReference type="EMBL" id="LCKO01000001">
    <property type="protein sequence ID" value="KKU01253.1"/>
    <property type="molecule type" value="Genomic_DNA"/>
</dbReference>
<evidence type="ECO:0000256" key="1">
    <source>
        <dbReference type="ARBA" id="ARBA00004651"/>
    </source>
</evidence>
<evidence type="ECO:0000256" key="7">
    <source>
        <dbReference type="ARBA" id="ARBA00023136"/>
    </source>
</evidence>